<keyword evidence="2" id="KW-0934">Plastid</keyword>
<geneLocation type="chloroplast" evidence="2"/>
<keyword evidence="2" id="KW-0150">Chloroplast</keyword>
<feature type="compositionally biased region" description="Low complexity" evidence="1">
    <location>
        <begin position="404"/>
        <end position="424"/>
    </location>
</feature>
<evidence type="ECO:0000256" key="1">
    <source>
        <dbReference type="SAM" id="MobiDB-lite"/>
    </source>
</evidence>
<sequence length="1311" mass="152234">MFFLDYGYLKKNKKMYARFKHPCNNNNISSFRLQKKNSTEVLRPYFLMIQPHCSVVKTTALANDDSTDLNESVEEPSALVQQWLTFTCNLFQMEEMEELEFCFFGFLRNNFQENEELFISQFKVLNLVNKLYFFRVLDYLYKKSKLQNNLWEKEVIKIYLVNILEDLMGNLEEIYSLHRSELSEVPLRMIVHHLLELSIYEGDLGEKIIPFFAQKAMSNRLYGDFLFDFLNKLFNLSFLVDMKELFKKRQQYFLENLLSFKANESFVSRIASQIYIWYFSLLLNDKSQLVQYEQLLLSYSNRYKSIAFIETFLYSIGLSISFLFITFYEHFVAGLIAFTPSALSNQVLQPFLLANASNPVGEISTGHFFVEGIISVVPTFYCLKSFKHAKIKTKLFAVNKESGNEPNGESNNEPNGESNNEPNGVFQDSWNSLDSLDALESELQDSEITNIFETTNLSILTKAENDFVTEIERNKISSPIFFCVGDLTNLINCCESNQTANDPGYVCYNPSTQRFDEAGEKLIKSGITKDLIIQSMEQPFSITCLEYCVAPQTEVEIPILCGTPMESLKNQELTLIDIVGFELRNMVIRILEDKTSFNYVIRGEVLKIDPWDLLKTNRPKQSVLIKIKEDRLFEKFVINFLYTLTPSVRGTLSPVSSLYSYHFITEANKLHEFLFGIFDRESKVPLVKEFREILFELTRQRIKIVYDEEHSNKMLFIINNFETSPLSSSIIAKCDSGPAKVKNLSGCHGLPSRVSELFNLSTGDAPVIWLHRQLNLSLDSWLWNPRLFTETRNNQLVFSVNKTSIAKRLVLLLTNLGPQKISNFAGLAKYDLELEFFEEIKETQNVKNQDQIWSIFSRSVTYQDHFIPDPVSRLQNNLIIKRYTWLLQFILNDPQQDQDNSFNIVKHIKEYNLESTLSGVGCYQFSFFEVFLHKKLLTLLTFGVSPDDKSSTNSESQLLLTFWKAFSAPVQIFSDRKLSQNAKIYNSQLIPLLNSWRQNQRQRTQTSALQLADETLKIDQTITRLIGRLQYLTLSYLLVWWSLFREENQGQLFDIFSRLNRTNLENILENKVYLFTEKQPSNQSDYLLKKLDTEFVALNKLLGELRNVHLKKFVQQDYFLQINTIATKPLKVQTPLEKAILKQQDLLTYQVEWLDLLVERFAFEVKTNSKITAERLLGVAVFYEQVAKEIEAATPDNRSLNVSSEVLTTLNAKLGTPESQLLDAHLFDDVQCKLGKNLLLEQIFFQRSEFQNWNPHLFLFFDTRITNFMQKKSLFSINKKYGTKPAAGLITEKSLLKKGSARWANQKLKRE</sequence>
<gene>
    <name evidence="2" type="primary">orf1312</name>
</gene>
<accession>A0A6H1U5R9</accession>
<feature type="region of interest" description="Disordered" evidence="1">
    <location>
        <begin position="401"/>
        <end position="426"/>
    </location>
</feature>
<dbReference type="RefSeq" id="YP_009773690.1">
    <property type="nucleotide sequence ID" value="NC_047430.1"/>
</dbReference>
<dbReference type="EMBL" id="MN701586">
    <property type="protein sequence ID" value="QIZ74191.1"/>
    <property type="molecule type" value="Genomic_DNA"/>
</dbReference>
<protein>
    <submittedName>
        <fullName evidence="2">Uncharacterized protein</fullName>
    </submittedName>
</protein>
<dbReference type="GeneID" id="54626396"/>
<reference evidence="2" key="1">
    <citation type="submission" date="2019-11" db="EMBL/GenBank/DDBJ databases">
        <title>The Chloroplast Genome of the Green Alga Uronema confervicolum.</title>
        <authorList>
            <person name="Liu B."/>
        </authorList>
    </citation>
    <scope>NUCLEOTIDE SEQUENCE</scope>
</reference>
<proteinExistence type="predicted"/>
<organism evidence="2">
    <name type="scientific">Uronema confervicola</name>
    <dbReference type="NCBI Taxonomy" id="764120"/>
    <lineage>
        <taxon>Eukaryota</taxon>
        <taxon>Viridiplantae</taxon>
        <taxon>Chlorophyta</taxon>
        <taxon>core chlorophytes</taxon>
        <taxon>Chlorophyceae</taxon>
        <taxon>OCC clade</taxon>
        <taxon>Chaetophorales</taxon>
        <taxon>Uronemataceae</taxon>
        <taxon>Uronema</taxon>
    </lineage>
</organism>
<evidence type="ECO:0000313" key="2">
    <source>
        <dbReference type="EMBL" id="QIZ74191.1"/>
    </source>
</evidence>
<name>A0A6H1U5R9_9CHLO</name>